<name>A0A565CPT6_9BRAS</name>
<dbReference type="AlphaFoldDB" id="A0A565CPT6"/>
<gene>
    <name evidence="2" type="ORF">ANE_LOCUS26182</name>
</gene>
<keyword evidence="3" id="KW-1185">Reference proteome</keyword>
<feature type="compositionally biased region" description="Basic and acidic residues" evidence="1">
    <location>
        <begin position="145"/>
        <end position="159"/>
    </location>
</feature>
<comment type="caution">
    <text evidence="2">The sequence shown here is derived from an EMBL/GenBank/DDBJ whole genome shotgun (WGS) entry which is preliminary data.</text>
</comment>
<sequence>MMMKLKMIDEHVEILIEVGPDGVVLETQVNRRSDDAGSSKWITSQPNGLWEMAKVFGAGAAELILPNNRENGIKKQPKEEEGYAMGLAKRRKRFGGDQLDRPQGGGGIVKNILEYLEKRKFNKELRRQGERMREDDRNQKKHWMDKKIEQKKGGDRFDL</sequence>
<dbReference type="EMBL" id="CABITT030000008">
    <property type="protein sequence ID" value="VVB15738.1"/>
    <property type="molecule type" value="Genomic_DNA"/>
</dbReference>
<organism evidence="2 3">
    <name type="scientific">Arabis nemorensis</name>
    <dbReference type="NCBI Taxonomy" id="586526"/>
    <lineage>
        <taxon>Eukaryota</taxon>
        <taxon>Viridiplantae</taxon>
        <taxon>Streptophyta</taxon>
        <taxon>Embryophyta</taxon>
        <taxon>Tracheophyta</taxon>
        <taxon>Spermatophyta</taxon>
        <taxon>Magnoliopsida</taxon>
        <taxon>eudicotyledons</taxon>
        <taxon>Gunneridae</taxon>
        <taxon>Pentapetalae</taxon>
        <taxon>rosids</taxon>
        <taxon>malvids</taxon>
        <taxon>Brassicales</taxon>
        <taxon>Brassicaceae</taxon>
        <taxon>Arabideae</taxon>
        <taxon>Arabis</taxon>
    </lineage>
</organism>
<dbReference type="Proteomes" id="UP000489600">
    <property type="component" value="Unassembled WGS sequence"/>
</dbReference>
<reference evidence="2" key="1">
    <citation type="submission" date="2019-07" db="EMBL/GenBank/DDBJ databases">
        <authorList>
            <person name="Dittberner H."/>
        </authorList>
    </citation>
    <scope>NUCLEOTIDE SEQUENCE [LARGE SCALE GENOMIC DNA]</scope>
</reference>
<evidence type="ECO:0000256" key="1">
    <source>
        <dbReference type="SAM" id="MobiDB-lite"/>
    </source>
</evidence>
<feature type="compositionally biased region" description="Basic and acidic residues" evidence="1">
    <location>
        <begin position="124"/>
        <end position="138"/>
    </location>
</feature>
<feature type="region of interest" description="Disordered" evidence="1">
    <location>
        <begin position="124"/>
        <end position="159"/>
    </location>
</feature>
<protein>
    <submittedName>
        <fullName evidence="2">Uncharacterized protein</fullName>
    </submittedName>
</protein>
<evidence type="ECO:0000313" key="2">
    <source>
        <dbReference type="EMBL" id="VVB15738.1"/>
    </source>
</evidence>
<proteinExistence type="predicted"/>
<evidence type="ECO:0000313" key="3">
    <source>
        <dbReference type="Proteomes" id="UP000489600"/>
    </source>
</evidence>
<accession>A0A565CPT6</accession>